<sequence length="66" mass="6872">PAIWRAPLFSAAVYPTGNAAGVDFEAAARLGVRVIWALSLPGKTAPVTAGESIKNTIYNMLSELGV</sequence>
<reference evidence="1" key="1">
    <citation type="journal article" date="2021" name="PeerJ">
        <title>Extensive microbial diversity within the chicken gut microbiome revealed by metagenomics and culture.</title>
        <authorList>
            <person name="Gilroy R."/>
            <person name="Ravi A."/>
            <person name="Getino M."/>
            <person name="Pursley I."/>
            <person name="Horton D.L."/>
            <person name="Alikhan N.F."/>
            <person name="Baker D."/>
            <person name="Gharbi K."/>
            <person name="Hall N."/>
            <person name="Watson M."/>
            <person name="Adriaenssens E.M."/>
            <person name="Foster-Nyarko E."/>
            <person name="Jarju S."/>
            <person name="Secka A."/>
            <person name="Antonio M."/>
            <person name="Oren A."/>
            <person name="Chaudhuri R.R."/>
            <person name="La Ragione R."/>
            <person name="Hildebrand F."/>
            <person name="Pallen M.J."/>
        </authorList>
    </citation>
    <scope>NUCLEOTIDE SEQUENCE</scope>
    <source>
        <strain evidence="1">CHK179-5677</strain>
    </source>
</reference>
<name>A0A921MNA9_9FIRM</name>
<feature type="non-terminal residue" evidence="1">
    <location>
        <position position="1"/>
    </location>
</feature>
<proteinExistence type="predicted"/>
<evidence type="ECO:0000313" key="2">
    <source>
        <dbReference type="Proteomes" id="UP000760668"/>
    </source>
</evidence>
<gene>
    <name evidence="1" type="ORF">K8V01_12180</name>
</gene>
<dbReference type="EMBL" id="DYUC01000123">
    <property type="protein sequence ID" value="HJG87753.1"/>
    <property type="molecule type" value="Genomic_DNA"/>
</dbReference>
<comment type="caution">
    <text evidence="1">The sequence shown here is derived from an EMBL/GenBank/DDBJ whole genome shotgun (WGS) entry which is preliminary data.</text>
</comment>
<protein>
    <submittedName>
        <fullName evidence="1">Uncharacterized protein</fullName>
    </submittedName>
</protein>
<accession>A0A921MNA9</accession>
<reference evidence="1" key="2">
    <citation type="submission" date="2021-09" db="EMBL/GenBank/DDBJ databases">
        <authorList>
            <person name="Gilroy R."/>
        </authorList>
    </citation>
    <scope>NUCLEOTIDE SEQUENCE</scope>
    <source>
        <strain evidence="1">CHK179-5677</strain>
    </source>
</reference>
<dbReference type="AlphaFoldDB" id="A0A921MNA9"/>
<organism evidence="1 2">
    <name type="scientific">Pseudoflavonifractor capillosus</name>
    <dbReference type="NCBI Taxonomy" id="106588"/>
    <lineage>
        <taxon>Bacteria</taxon>
        <taxon>Bacillati</taxon>
        <taxon>Bacillota</taxon>
        <taxon>Clostridia</taxon>
        <taxon>Eubacteriales</taxon>
        <taxon>Oscillospiraceae</taxon>
        <taxon>Pseudoflavonifractor</taxon>
    </lineage>
</organism>
<dbReference type="Proteomes" id="UP000760668">
    <property type="component" value="Unassembled WGS sequence"/>
</dbReference>
<evidence type="ECO:0000313" key="1">
    <source>
        <dbReference type="EMBL" id="HJG87753.1"/>
    </source>
</evidence>